<evidence type="ECO:0000313" key="2">
    <source>
        <dbReference type="EMBL" id="MDH2054966.1"/>
    </source>
</evidence>
<feature type="chain" id="PRO_5041263357" description="Lipoprotein" evidence="1">
    <location>
        <begin position="17"/>
        <end position="127"/>
    </location>
</feature>
<dbReference type="RefSeq" id="WP_280030131.1">
    <property type="nucleotide sequence ID" value="NZ_JAOCKG010000038.1"/>
</dbReference>
<dbReference type="Proteomes" id="UP001161276">
    <property type="component" value="Unassembled WGS sequence"/>
</dbReference>
<evidence type="ECO:0000313" key="3">
    <source>
        <dbReference type="Proteomes" id="UP001161276"/>
    </source>
</evidence>
<name>A0AA43B1W7_9BURK</name>
<evidence type="ECO:0008006" key="4">
    <source>
        <dbReference type="Google" id="ProtNLM"/>
    </source>
</evidence>
<protein>
    <recommendedName>
        <fullName evidence="4">Lipoprotein</fullName>
    </recommendedName>
</protein>
<proteinExistence type="predicted"/>
<dbReference type="EMBL" id="JAOCKG010000038">
    <property type="protein sequence ID" value="MDH2054966.1"/>
    <property type="molecule type" value="Genomic_DNA"/>
</dbReference>
<dbReference type="PROSITE" id="PS51257">
    <property type="entry name" value="PROKAR_LIPOPROTEIN"/>
    <property type="match status" value="1"/>
</dbReference>
<reference evidence="2" key="1">
    <citation type="submission" date="2022-09" db="EMBL/GenBank/DDBJ databases">
        <title>Intensive care unit water sources are persistently colonized with multi-drug resistant bacteria and are the site of extensive horizontal gene transfer of antibiotic resistance genes.</title>
        <authorList>
            <person name="Diorio-Toth L."/>
        </authorList>
    </citation>
    <scope>NUCLEOTIDE SEQUENCE</scope>
    <source>
        <strain evidence="2">GD03676</strain>
    </source>
</reference>
<gene>
    <name evidence="2" type="ORF">N5K24_31525</name>
</gene>
<organism evidence="2 3">
    <name type="scientific">Achromobacter marplatensis</name>
    <dbReference type="NCBI Taxonomy" id="470868"/>
    <lineage>
        <taxon>Bacteria</taxon>
        <taxon>Pseudomonadati</taxon>
        <taxon>Pseudomonadota</taxon>
        <taxon>Betaproteobacteria</taxon>
        <taxon>Burkholderiales</taxon>
        <taxon>Alcaligenaceae</taxon>
        <taxon>Achromobacter</taxon>
    </lineage>
</organism>
<dbReference type="AlphaFoldDB" id="A0AA43B1W7"/>
<sequence length="127" mass="13791">MRKYIALLALPTALLAGCGPNKIIVDLPSPQGRYHVEVRKCPQPGSMTRAEQTQVSVLKSGTSENCQSAVNALAQFKSLSPDDQLQLEWLSDAELRAWHPGFDPKFGPASASYKADNPVKIIFAPAK</sequence>
<accession>A0AA43B1W7</accession>
<evidence type="ECO:0000256" key="1">
    <source>
        <dbReference type="SAM" id="SignalP"/>
    </source>
</evidence>
<feature type="signal peptide" evidence="1">
    <location>
        <begin position="1"/>
        <end position="16"/>
    </location>
</feature>
<comment type="caution">
    <text evidence="2">The sequence shown here is derived from an EMBL/GenBank/DDBJ whole genome shotgun (WGS) entry which is preliminary data.</text>
</comment>
<keyword evidence="1" id="KW-0732">Signal</keyword>